<reference evidence="2 3" key="1">
    <citation type="submission" date="2016-11" db="EMBL/GenBank/DDBJ databases">
        <title>The macronuclear genome of Stentor coeruleus: a giant cell with tiny introns.</title>
        <authorList>
            <person name="Slabodnick M."/>
            <person name="Ruby J.G."/>
            <person name="Reiff S.B."/>
            <person name="Swart E.C."/>
            <person name="Gosai S."/>
            <person name="Prabakaran S."/>
            <person name="Witkowska E."/>
            <person name="Larue G.E."/>
            <person name="Fisher S."/>
            <person name="Freeman R.M."/>
            <person name="Gunawardena J."/>
            <person name="Chu W."/>
            <person name="Stover N.A."/>
            <person name="Gregory B.D."/>
            <person name="Nowacki M."/>
            <person name="Derisi J."/>
            <person name="Roy S.W."/>
            <person name="Marshall W.F."/>
            <person name="Sood P."/>
        </authorList>
    </citation>
    <scope>NUCLEOTIDE SEQUENCE [LARGE SCALE GENOMIC DNA]</scope>
    <source>
        <strain evidence="2">WM001</strain>
    </source>
</reference>
<name>A0A1R2C166_9CILI</name>
<evidence type="ECO:0000256" key="1">
    <source>
        <dbReference type="SAM" id="Coils"/>
    </source>
</evidence>
<protein>
    <submittedName>
        <fullName evidence="2">Uncharacterized protein</fullName>
    </submittedName>
</protein>
<keyword evidence="3" id="KW-1185">Reference proteome</keyword>
<accession>A0A1R2C166</accession>
<proteinExistence type="predicted"/>
<dbReference type="EMBL" id="MPUH01000328">
    <property type="protein sequence ID" value="OMJ82762.1"/>
    <property type="molecule type" value="Genomic_DNA"/>
</dbReference>
<dbReference type="AlphaFoldDB" id="A0A1R2C166"/>
<gene>
    <name evidence="2" type="ORF">SteCoe_16467</name>
</gene>
<organism evidence="2 3">
    <name type="scientific">Stentor coeruleus</name>
    <dbReference type="NCBI Taxonomy" id="5963"/>
    <lineage>
        <taxon>Eukaryota</taxon>
        <taxon>Sar</taxon>
        <taxon>Alveolata</taxon>
        <taxon>Ciliophora</taxon>
        <taxon>Postciliodesmatophora</taxon>
        <taxon>Heterotrichea</taxon>
        <taxon>Heterotrichida</taxon>
        <taxon>Stentoridae</taxon>
        <taxon>Stentor</taxon>
    </lineage>
</organism>
<evidence type="ECO:0000313" key="3">
    <source>
        <dbReference type="Proteomes" id="UP000187209"/>
    </source>
</evidence>
<evidence type="ECO:0000313" key="2">
    <source>
        <dbReference type="EMBL" id="OMJ82762.1"/>
    </source>
</evidence>
<feature type="coiled-coil region" evidence="1">
    <location>
        <begin position="140"/>
        <end position="167"/>
    </location>
</feature>
<dbReference type="Proteomes" id="UP000187209">
    <property type="component" value="Unassembled WGS sequence"/>
</dbReference>
<keyword evidence="1" id="KW-0175">Coiled coil</keyword>
<sequence>MEPLTIEELGIEYSINEGFSEINDSCKDVKEELVMIYANILSDINISVKNISTKNMILVDTCKAIGFGIYLKILSDCMIYINLQFNSPPAFFKVCIYYSPSTILSMVNDDVSNISKLLAIIWINPKNHTSLLLIYSQEQVQKVTKEKEEFIEQTENKEEESMRLKKAFMNFYEQQSKDIVFCLTDSWKN</sequence>
<comment type="caution">
    <text evidence="2">The sequence shown here is derived from an EMBL/GenBank/DDBJ whole genome shotgun (WGS) entry which is preliminary data.</text>
</comment>